<evidence type="ECO:0000313" key="1">
    <source>
        <dbReference type="EMBL" id="CAI5769831.1"/>
    </source>
</evidence>
<dbReference type="Proteomes" id="UP001178461">
    <property type="component" value="Chromosome 3"/>
</dbReference>
<dbReference type="AlphaFoldDB" id="A0AA35K2A0"/>
<sequence>MPERMVNAEASPAPRRRAKLPAACIGAGFRSNFANPFHEGGAREDQAYRSYEGQLERQRFPHLPASYKPIVLHGLFVRRAGMCVAGRPGREEKRCRRWHSNGSNLPPNWGPSVHCSWTDVKLLFWTGGACPQLVLKSILS</sequence>
<proteinExistence type="predicted"/>
<organism evidence="1 2">
    <name type="scientific">Podarcis lilfordi</name>
    <name type="common">Lilford's wall lizard</name>
    <dbReference type="NCBI Taxonomy" id="74358"/>
    <lineage>
        <taxon>Eukaryota</taxon>
        <taxon>Metazoa</taxon>
        <taxon>Chordata</taxon>
        <taxon>Craniata</taxon>
        <taxon>Vertebrata</taxon>
        <taxon>Euteleostomi</taxon>
        <taxon>Lepidosauria</taxon>
        <taxon>Squamata</taxon>
        <taxon>Bifurcata</taxon>
        <taxon>Unidentata</taxon>
        <taxon>Episquamata</taxon>
        <taxon>Laterata</taxon>
        <taxon>Lacertibaenia</taxon>
        <taxon>Lacertidae</taxon>
        <taxon>Podarcis</taxon>
    </lineage>
</organism>
<dbReference type="EMBL" id="OX395128">
    <property type="protein sequence ID" value="CAI5769831.1"/>
    <property type="molecule type" value="Genomic_DNA"/>
</dbReference>
<keyword evidence="2" id="KW-1185">Reference proteome</keyword>
<reference evidence="1" key="1">
    <citation type="submission" date="2022-12" db="EMBL/GenBank/DDBJ databases">
        <authorList>
            <person name="Alioto T."/>
            <person name="Alioto T."/>
            <person name="Gomez Garrido J."/>
        </authorList>
    </citation>
    <scope>NUCLEOTIDE SEQUENCE</scope>
</reference>
<name>A0AA35K2A0_9SAUR</name>
<evidence type="ECO:0000313" key="2">
    <source>
        <dbReference type="Proteomes" id="UP001178461"/>
    </source>
</evidence>
<gene>
    <name evidence="1" type="ORF">PODLI_1B023247</name>
</gene>
<protein>
    <submittedName>
        <fullName evidence="1">Uncharacterized protein</fullName>
    </submittedName>
</protein>
<accession>A0AA35K2A0</accession>